<dbReference type="InterPro" id="IPR001205">
    <property type="entry name" value="RNA-dir_pol_C"/>
</dbReference>
<evidence type="ECO:0000256" key="11">
    <source>
        <dbReference type="ARBA" id="ARBA00022806"/>
    </source>
</evidence>
<dbReference type="Pfam" id="PF00548">
    <property type="entry name" value="Peptidase_C3"/>
    <property type="match status" value="1"/>
</dbReference>
<feature type="transmembrane region" description="Helical" evidence="19">
    <location>
        <begin position="967"/>
        <end position="985"/>
    </location>
</feature>
<keyword evidence="9" id="KW-0547">Nucleotide-binding</keyword>
<dbReference type="InterPro" id="IPR007094">
    <property type="entry name" value="RNA-dir_pol_PSvirus"/>
</dbReference>
<sequence length="1940" mass="223066">MMYSLKRSNGQFLDNDTNMYAILAEPTAKISTKVVNKNETLLEKIQQGVGIEIDPSGLTHYYLSSVRLNPGKKKNKIVKEEKKKVKKRFFYKPVARKYDFAFDAEDCFTGFCCTAALFDSAPKCRVKTSIQIKSWKRIPTDDDDNKHYEQKDNEMKVIGKTSSSWEERQQTRRNKLQHLENGNIVTNIYGDETVYETLYLCDECGRGEITLAINFRECADFLYGEVEEDAYILTIPWFDRRWLCDITIKSTIKEIYHTYGEEYDWLAIVCDVLREEILSNKEMHALNGNIDKENTKRNSATHRSDKNTRNERLMAKDTKLARDLFHSNAKFIKLRRQKAADKAIMKQLDIPTKHFYSSIYDEASAWWHKDDKELFDDTEMIDDNGEWVEILKDTINAFPEELKALCNWVDVICAVDTIARVPYVSAKILAIKSLYSIFQIKGIALAAFIKLVVIIYNFIVNYKDNMPQKHMNIESALNAIVTLILSLIFQRKPNQSHIDACLSSLRQLATTAKGLDYIMEAAKACVKWAKGGEEFDLAKEIARIEQRVSYYTTAQGQKDMRLLQSAYMEITQLELTSLMILKYLPAHSEDRLKYAGTAARLNQYYKAIQTSPPAGHGNRKPPVTLHLYGGAGVGKTHLVNLISGDALRTILSLEGLEGDKLYDECSQFEKYMYYNPVANKYKTNYNPAMSKIFVCDDANQVNPHFLKEGQPFPVDMIHFANSHTHLLNVAELENKANANFNSALIIATDNVKTPALDYLTSKDAYKRRIDLQFKVELLPEYSRIHNGVRVVDPSKIDLSKANTHIYVFKDDTETFTYDQVSEKVKEALLEKHNTFLRSCDVFKVHATRGLTRSQPDHPRVQSNQLHLVDENMDVAEKHSWLTDTCDNIRNFTEDNFNHLYYKFCTPSFTRHPIDWMVWHYYTFIWYIKFTSFWQSPYLFLYINLLCKPYLKIKSFFVKKQTHKRSHKILAALGFLITGFLIYRRIKRKTTFVRKSKECKKCRPTQMTTDDSQDDKPEKEQYNSGDASTAKKTKPKEPPKSKIISRPLFKQSSGNNSQVERFAMEEFANQDGDTATKQLASSMAYAMAKILCSNTYIIQFIDEKRNARTLRGFFVKGGLFIVNMHLLEGYTYEDYIKGTFHLYNVFERITGISAKKVSVLQLLHENSDNRYYDIIVLDFGGTAVRQHTDLTTFGDAHRPTFVKTSNLKDLEGERIMVMTTTINAQFDDSKELNVTGKMAWYIELQHTKITEICTEPLEARGPTGATDFTYRVMQYPMQSVPGYCGSVVIANTAHYSGNILGIHMAGYNCSDRSYGQIITFEMMEGISEQLSKHVAFKQCELYKSNTMLDNQFNKVGNIPHNLYTNSKSRIRPSLFHNQIFITQKKPANLQFFNGEHVVNKAMKKYMEPSISVSSDKEAVFYGCLMHKFAATRKIRQLTHNESISGIEGSEYIVGINRSSSAGYPFNKHANGKKGKTAFLGENETWIYDHPLLIRLIDDYRTKARNNIRPECYFVSTAKDELRPIEKVDAGKTRSFAAAPLHYVVLFRQYNLDYFATIMENKVFNSSLIGINPYSADWDVLALQLTSIAHPKSKQFIATDFTNWDGTLNRDLLWVIHSVIEKQYARNDPVSRALWQDIVTSQQVFGNVIVQIARGQPSGNPGTAIINTMYNYGITYLCLYDMLSDVGSSEAVSCMNDLHRHFYVAIYGDDSIIAFDERLVNLIDIAKWSSYMLKYGHYCTPETKDGGEIEFKTMSEISIIKRKFVFDEDLRIWLAPLELSSILEPLNWDRCEQEYGTKSMQMQMNSRLAIRELSMHEPHIFEEYRNKIIDRCQEHQIVLPPDCFFSQRVLRKMVRDSDNVSYFTSDTSAEYDLDLITHSSIVEDIGDIVNHGVSSDEASLSHTTTQNTSGKCIYTGDHHAGSPCEESHPQRHNSFTRLCDLK</sequence>
<dbReference type="Gene3D" id="1.20.960.20">
    <property type="match status" value="1"/>
</dbReference>
<dbReference type="Pfam" id="PF00680">
    <property type="entry name" value="RdRP_1"/>
    <property type="match status" value="1"/>
</dbReference>
<evidence type="ECO:0000259" key="21">
    <source>
        <dbReference type="PROSITE" id="PS51218"/>
    </source>
</evidence>
<evidence type="ECO:0000256" key="6">
    <source>
        <dbReference type="ARBA" id="ARBA00022670"/>
    </source>
</evidence>
<keyword evidence="6" id="KW-0645">Protease</keyword>
<dbReference type="SUPFAM" id="SSF56672">
    <property type="entry name" value="DNA/RNA polymerases"/>
    <property type="match status" value="1"/>
</dbReference>
<evidence type="ECO:0000259" key="22">
    <source>
        <dbReference type="PROSITE" id="PS51874"/>
    </source>
</evidence>
<evidence type="ECO:0000256" key="14">
    <source>
        <dbReference type="ARBA" id="ARBA00022870"/>
    </source>
</evidence>
<dbReference type="GO" id="GO:0006351">
    <property type="term" value="P:DNA-templated transcription"/>
    <property type="evidence" value="ECO:0007669"/>
    <property type="project" value="InterPro"/>
</dbReference>
<dbReference type="EMBL" id="MZ556265">
    <property type="protein sequence ID" value="UBJ26108.1"/>
    <property type="molecule type" value="Genomic_RNA"/>
</dbReference>
<keyword evidence="12" id="KW-0788">Thiol protease</keyword>
<keyword evidence="7" id="KW-0808">Transferase</keyword>
<feature type="region of interest" description="Disordered" evidence="18">
    <location>
        <begin position="1002"/>
        <end position="1053"/>
    </location>
</feature>
<evidence type="ECO:0000256" key="9">
    <source>
        <dbReference type="ARBA" id="ARBA00022741"/>
    </source>
</evidence>
<keyword evidence="11" id="KW-0347">Helicase</keyword>
<feature type="transmembrane region" description="Helical" evidence="19">
    <location>
        <begin position="923"/>
        <end position="946"/>
    </location>
</feature>
<dbReference type="Gene3D" id="2.40.10.10">
    <property type="entry name" value="Trypsin-like serine proteases"/>
    <property type="match status" value="1"/>
</dbReference>
<dbReference type="Pfam" id="PF00910">
    <property type="entry name" value="RNA_helicase"/>
    <property type="match status" value="1"/>
</dbReference>
<evidence type="ECO:0000256" key="18">
    <source>
        <dbReference type="SAM" id="MobiDB-lite"/>
    </source>
</evidence>
<dbReference type="InterPro" id="IPR044067">
    <property type="entry name" value="PCV_3C_PRO"/>
</dbReference>
<keyword evidence="5" id="KW-0597">Phosphoprotein</keyword>
<dbReference type="InterPro" id="IPR043504">
    <property type="entry name" value="Peptidase_S1_PA_chymotrypsin"/>
</dbReference>
<dbReference type="InterPro" id="IPR000199">
    <property type="entry name" value="Peptidase_C3A/C3B_picornavir"/>
</dbReference>
<evidence type="ECO:0000256" key="10">
    <source>
        <dbReference type="ARBA" id="ARBA00022801"/>
    </source>
</evidence>
<evidence type="ECO:0000313" key="23">
    <source>
        <dbReference type="EMBL" id="UBJ26108.1"/>
    </source>
</evidence>
<evidence type="ECO:0000256" key="2">
    <source>
        <dbReference type="ARBA" id="ARBA00004551"/>
    </source>
</evidence>
<feature type="domain" description="RdRp catalytic" evidence="20">
    <location>
        <begin position="1592"/>
        <end position="1721"/>
    </location>
</feature>
<evidence type="ECO:0000256" key="19">
    <source>
        <dbReference type="SAM" id="Phobius"/>
    </source>
</evidence>
<evidence type="ECO:0000256" key="12">
    <source>
        <dbReference type="ARBA" id="ARBA00022807"/>
    </source>
</evidence>
<evidence type="ECO:0000256" key="15">
    <source>
        <dbReference type="ARBA" id="ARBA00022953"/>
    </source>
</evidence>
<dbReference type="GO" id="GO:0003968">
    <property type="term" value="F:RNA-directed RNA polymerase activity"/>
    <property type="evidence" value="ECO:0007669"/>
    <property type="project" value="UniProtKB-KW"/>
</dbReference>
<keyword evidence="10" id="KW-0378">Hydrolase</keyword>
<evidence type="ECO:0000259" key="20">
    <source>
        <dbReference type="PROSITE" id="PS50507"/>
    </source>
</evidence>
<keyword evidence="13" id="KW-0067">ATP-binding</keyword>
<proteinExistence type="predicted"/>
<dbReference type="InterPro" id="IPR009003">
    <property type="entry name" value="Peptidase_S1_PA"/>
</dbReference>
<evidence type="ECO:0000256" key="13">
    <source>
        <dbReference type="ARBA" id="ARBA00022840"/>
    </source>
</evidence>
<dbReference type="PROSITE" id="PS51218">
    <property type="entry name" value="SF3_HELICASE_2"/>
    <property type="match status" value="1"/>
</dbReference>
<keyword evidence="19" id="KW-0812">Transmembrane</keyword>
<dbReference type="PROSITE" id="PS50507">
    <property type="entry name" value="RDRP_SSRNA_POS"/>
    <property type="match status" value="1"/>
</dbReference>
<name>A0A8K1HI62_9VIRU</name>
<reference evidence="23" key="1">
    <citation type="submission" date="2021-07" db="EMBL/GenBank/DDBJ databases">
        <title>Communication and adaptive evolution of viruses within giant pandas and their associated organisms in a local ecological environment.</title>
        <authorList>
            <person name="Zhao M."/>
            <person name="Liu S."/>
            <person name="Zhang W."/>
        </authorList>
    </citation>
    <scope>NUCLEOTIDE SEQUENCE</scope>
    <source>
        <strain evidence="23">Mos091PicorV01-10</strain>
    </source>
</reference>
<dbReference type="GO" id="GO:0005524">
    <property type="term" value="F:ATP binding"/>
    <property type="evidence" value="ECO:0007669"/>
    <property type="project" value="UniProtKB-KW"/>
</dbReference>
<comment type="subcellular location">
    <subcellularLocation>
        <location evidence="1">Host cytoplasm</location>
    </subcellularLocation>
    <subcellularLocation>
        <location evidence="2">Host membrane</location>
    </subcellularLocation>
</comment>
<keyword evidence="16 19" id="KW-0472">Membrane</keyword>
<keyword evidence="14" id="KW-1043">Host membrane</keyword>
<dbReference type="GO" id="GO:0004197">
    <property type="term" value="F:cysteine-type endopeptidase activity"/>
    <property type="evidence" value="ECO:0007669"/>
    <property type="project" value="InterPro"/>
</dbReference>
<feature type="domain" description="SF3 helicase" evidence="21">
    <location>
        <begin position="598"/>
        <end position="790"/>
    </location>
</feature>
<feature type="transmembrane region" description="Helical" evidence="19">
    <location>
        <begin position="438"/>
        <end position="459"/>
    </location>
</feature>
<organism evidence="23">
    <name type="scientific">Sichuan mosquito picorna-like virus</name>
    <dbReference type="NCBI Taxonomy" id="2863998"/>
    <lineage>
        <taxon>Viruses</taxon>
        <taxon>Riboviria</taxon>
        <taxon>Orthornavirae</taxon>
        <taxon>Pisuviricota</taxon>
        <taxon>Pisoniviricetes</taxon>
        <taxon>Picornavirales</taxon>
    </lineage>
</organism>
<evidence type="ECO:0000256" key="1">
    <source>
        <dbReference type="ARBA" id="ARBA00004192"/>
    </source>
</evidence>
<keyword evidence="3" id="KW-0696">RNA-directed RNA polymerase</keyword>
<evidence type="ECO:0000256" key="17">
    <source>
        <dbReference type="ARBA" id="ARBA00023200"/>
    </source>
</evidence>
<keyword evidence="4" id="KW-0191">Covalent protein-RNA linkage</keyword>
<keyword evidence="17" id="KW-1035">Host cytoplasm</keyword>
<keyword evidence="19" id="KW-1133">Transmembrane helix</keyword>
<dbReference type="InterPro" id="IPR043502">
    <property type="entry name" value="DNA/RNA_pol_sf"/>
</dbReference>
<evidence type="ECO:0000256" key="5">
    <source>
        <dbReference type="ARBA" id="ARBA00022553"/>
    </source>
</evidence>
<dbReference type="GO" id="GO:0003723">
    <property type="term" value="F:RNA binding"/>
    <property type="evidence" value="ECO:0007669"/>
    <property type="project" value="InterPro"/>
</dbReference>
<keyword evidence="8" id="KW-0548">Nucleotidyltransferase</keyword>
<dbReference type="InterPro" id="IPR004004">
    <property type="entry name" value="Helic/Pol/Pept_Calicivir-typ"/>
</dbReference>
<dbReference type="GO" id="GO:0003724">
    <property type="term" value="F:RNA helicase activity"/>
    <property type="evidence" value="ECO:0007669"/>
    <property type="project" value="InterPro"/>
</dbReference>
<dbReference type="GO" id="GO:0033644">
    <property type="term" value="C:host cell membrane"/>
    <property type="evidence" value="ECO:0007669"/>
    <property type="project" value="UniProtKB-SubCell"/>
</dbReference>
<dbReference type="PRINTS" id="PR00918">
    <property type="entry name" value="CALICVIRUSNS"/>
</dbReference>
<dbReference type="GO" id="GO:0006508">
    <property type="term" value="P:proteolysis"/>
    <property type="evidence" value="ECO:0007669"/>
    <property type="project" value="UniProtKB-KW"/>
</dbReference>
<feature type="domain" description="Peptidase C3" evidence="22">
    <location>
        <begin position="1079"/>
        <end position="1322"/>
    </location>
</feature>
<dbReference type="InterPro" id="IPR000605">
    <property type="entry name" value="Helicase_SF3_ssDNA/RNA_vir"/>
</dbReference>
<evidence type="ECO:0000256" key="16">
    <source>
        <dbReference type="ARBA" id="ARBA00023136"/>
    </source>
</evidence>
<dbReference type="InterPro" id="IPR014759">
    <property type="entry name" value="Helicase_SF3_ssRNA_vir"/>
</dbReference>
<dbReference type="SUPFAM" id="SSF50494">
    <property type="entry name" value="Trypsin-like serine proteases"/>
    <property type="match status" value="1"/>
</dbReference>
<evidence type="ECO:0008006" key="24">
    <source>
        <dbReference type="Google" id="ProtNLM"/>
    </source>
</evidence>
<evidence type="ECO:0000256" key="3">
    <source>
        <dbReference type="ARBA" id="ARBA00022484"/>
    </source>
</evidence>
<evidence type="ECO:0000256" key="7">
    <source>
        <dbReference type="ARBA" id="ARBA00022679"/>
    </source>
</evidence>
<keyword evidence="15" id="KW-0693">Viral RNA replication</keyword>
<dbReference type="InterPro" id="IPR043128">
    <property type="entry name" value="Rev_trsase/Diguanyl_cyclase"/>
</dbReference>
<feature type="transmembrane region" description="Helical" evidence="19">
    <location>
        <begin position="471"/>
        <end position="489"/>
    </location>
</feature>
<evidence type="ECO:0000256" key="4">
    <source>
        <dbReference type="ARBA" id="ARBA00022520"/>
    </source>
</evidence>
<dbReference type="Gene3D" id="3.30.70.270">
    <property type="match status" value="1"/>
</dbReference>
<dbReference type="PROSITE" id="PS51874">
    <property type="entry name" value="PCV_3C_PRO"/>
    <property type="match status" value="1"/>
</dbReference>
<protein>
    <recommendedName>
        <fullName evidence="24">RNA-directed RNA polymerase</fullName>
    </recommendedName>
</protein>
<evidence type="ECO:0000256" key="8">
    <source>
        <dbReference type="ARBA" id="ARBA00022695"/>
    </source>
</evidence>
<accession>A0A8K1HI62</accession>
<dbReference type="GO" id="GO:0039694">
    <property type="term" value="P:viral RNA genome replication"/>
    <property type="evidence" value="ECO:0007669"/>
    <property type="project" value="InterPro"/>
</dbReference>